<reference evidence="2" key="1">
    <citation type="submission" date="2019-09" db="UniProtKB">
        <authorList>
            <consortium name="WormBaseParasite"/>
        </authorList>
    </citation>
    <scope>IDENTIFICATION</scope>
</reference>
<accession>A0A183FKW1</accession>
<protein>
    <submittedName>
        <fullName evidence="2">IENR2 domain-containing protein</fullName>
    </submittedName>
</protein>
<keyword evidence="1" id="KW-1185">Reference proteome</keyword>
<dbReference type="WBParaSite" id="HPBE_0000782601-mRNA-1">
    <property type="protein sequence ID" value="HPBE_0000782601-mRNA-1"/>
    <property type="gene ID" value="HPBE_0000782601"/>
</dbReference>
<dbReference type="Proteomes" id="UP000050761">
    <property type="component" value="Unassembled WGS sequence"/>
</dbReference>
<proteinExistence type="predicted"/>
<organism evidence="1 2">
    <name type="scientific">Heligmosomoides polygyrus</name>
    <name type="common">Parasitic roundworm</name>
    <dbReference type="NCBI Taxonomy" id="6339"/>
    <lineage>
        <taxon>Eukaryota</taxon>
        <taxon>Metazoa</taxon>
        <taxon>Ecdysozoa</taxon>
        <taxon>Nematoda</taxon>
        <taxon>Chromadorea</taxon>
        <taxon>Rhabditida</taxon>
        <taxon>Rhabditina</taxon>
        <taxon>Rhabditomorpha</taxon>
        <taxon>Strongyloidea</taxon>
        <taxon>Heligmosomidae</taxon>
        <taxon>Heligmosomoides</taxon>
    </lineage>
</organism>
<evidence type="ECO:0000313" key="1">
    <source>
        <dbReference type="Proteomes" id="UP000050761"/>
    </source>
</evidence>
<name>A0A183FKW1_HELPZ</name>
<evidence type="ECO:0000313" key="2">
    <source>
        <dbReference type="WBParaSite" id="HPBE_0000782601-mRNA-1"/>
    </source>
</evidence>
<dbReference type="AlphaFoldDB" id="A0A183FKW1"/>
<sequence length="60" mass="7393">LDQLVRLDPWENRVKSSFSEIWHESHVSSHSEILLQRAWKYHRDCCRRKRKEVKEFVARS</sequence>